<dbReference type="Pfam" id="PF14246">
    <property type="entry name" value="TetR_C_7"/>
    <property type="match status" value="1"/>
</dbReference>
<protein>
    <recommendedName>
        <fullName evidence="5">HTH tetR-type domain-containing protein</fullName>
    </recommendedName>
</protein>
<dbReference type="InterPro" id="IPR001647">
    <property type="entry name" value="HTH_TetR"/>
</dbReference>
<dbReference type="EMBL" id="BSPP01000007">
    <property type="protein sequence ID" value="GLS86790.1"/>
    <property type="molecule type" value="Genomic_DNA"/>
</dbReference>
<evidence type="ECO:0000259" key="5">
    <source>
        <dbReference type="PROSITE" id="PS50977"/>
    </source>
</evidence>
<dbReference type="FunFam" id="1.10.10.60:FF:000141">
    <property type="entry name" value="TetR family transcriptional regulator"/>
    <property type="match status" value="1"/>
</dbReference>
<feature type="DNA-binding region" description="H-T-H motif" evidence="4">
    <location>
        <begin position="35"/>
        <end position="54"/>
    </location>
</feature>
<organism evidence="6 7">
    <name type="scientific">Cypionkella aquatica</name>
    <dbReference type="NCBI Taxonomy" id="1756042"/>
    <lineage>
        <taxon>Bacteria</taxon>
        <taxon>Pseudomonadati</taxon>
        <taxon>Pseudomonadota</taxon>
        <taxon>Alphaproteobacteria</taxon>
        <taxon>Rhodobacterales</taxon>
        <taxon>Paracoccaceae</taxon>
        <taxon>Cypionkella</taxon>
    </lineage>
</organism>
<dbReference type="SUPFAM" id="SSF46689">
    <property type="entry name" value="Homeodomain-like"/>
    <property type="match status" value="1"/>
</dbReference>
<keyword evidence="7" id="KW-1185">Reference proteome</keyword>
<proteinExistence type="predicted"/>
<dbReference type="GO" id="GO:0000976">
    <property type="term" value="F:transcription cis-regulatory region binding"/>
    <property type="evidence" value="ECO:0007669"/>
    <property type="project" value="TreeGrafter"/>
</dbReference>
<dbReference type="InterPro" id="IPR023772">
    <property type="entry name" value="DNA-bd_HTH_TetR-type_CS"/>
</dbReference>
<sequence>MTTLPRRQMNRVIKEKRILAAALKVFSENGYSGASMDVVATEAGLSKPTLYQYFESKEQLFATMMMQKRDDMLLPLREAGTGDMVVQLHRFAWAYADTVMHPDLLSLARLTIGEVQRFPEIGRAYQAAGPERVLEGLMGYLLAYRAAGRLAFDDAELAAEDLWGLILSAPRNQALYKPDLVLGRDAIARFVHNGLRVFLRAYSTHPTADLEILEGQKAPEIQQVTE</sequence>
<dbReference type="PROSITE" id="PS01081">
    <property type="entry name" value="HTH_TETR_1"/>
    <property type="match status" value="1"/>
</dbReference>
<comment type="caution">
    <text evidence="6">The sequence shown here is derived from an EMBL/GenBank/DDBJ whole genome shotgun (WGS) entry which is preliminary data.</text>
</comment>
<dbReference type="Pfam" id="PF00440">
    <property type="entry name" value="TetR_N"/>
    <property type="match status" value="1"/>
</dbReference>
<gene>
    <name evidence="6" type="ORF">GCM10010873_17640</name>
</gene>
<dbReference type="PANTHER" id="PTHR30055">
    <property type="entry name" value="HTH-TYPE TRANSCRIPTIONAL REGULATOR RUTR"/>
    <property type="match status" value="1"/>
</dbReference>
<dbReference type="PANTHER" id="PTHR30055:SF146">
    <property type="entry name" value="HTH-TYPE TRANSCRIPTIONAL DUAL REGULATOR CECR"/>
    <property type="match status" value="1"/>
</dbReference>
<dbReference type="Gene3D" id="1.10.357.10">
    <property type="entry name" value="Tetracycline Repressor, domain 2"/>
    <property type="match status" value="1"/>
</dbReference>
<keyword evidence="1" id="KW-0805">Transcription regulation</keyword>
<name>A0AA37TVU2_9RHOB</name>
<dbReference type="SUPFAM" id="SSF48498">
    <property type="entry name" value="Tetracyclin repressor-like, C-terminal domain"/>
    <property type="match status" value="1"/>
</dbReference>
<dbReference type="InterPro" id="IPR009057">
    <property type="entry name" value="Homeodomain-like_sf"/>
</dbReference>
<reference evidence="6 7" key="1">
    <citation type="journal article" date="2014" name="Int. J. Syst. Evol. Microbiol.">
        <title>Complete genome sequence of Corynebacterium casei LMG S-19264T (=DSM 44701T), isolated from a smear-ripened cheese.</title>
        <authorList>
            <consortium name="US DOE Joint Genome Institute (JGI-PGF)"/>
            <person name="Walter F."/>
            <person name="Albersmeier A."/>
            <person name="Kalinowski J."/>
            <person name="Ruckert C."/>
        </authorList>
    </citation>
    <scope>NUCLEOTIDE SEQUENCE [LARGE SCALE GENOMIC DNA]</scope>
    <source>
        <strain evidence="6 7">NBRC 111766</strain>
    </source>
</reference>
<evidence type="ECO:0000313" key="6">
    <source>
        <dbReference type="EMBL" id="GLS86790.1"/>
    </source>
</evidence>
<evidence type="ECO:0000313" key="7">
    <source>
        <dbReference type="Proteomes" id="UP001157355"/>
    </source>
</evidence>
<evidence type="ECO:0000256" key="2">
    <source>
        <dbReference type="ARBA" id="ARBA00023125"/>
    </source>
</evidence>
<feature type="domain" description="HTH tetR-type" evidence="5">
    <location>
        <begin position="12"/>
        <end position="72"/>
    </location>
</feature>
<dbReference type="InterPro" id="IPR050109">
    <property type="entry name" value="HTH-type_TetR-like_transc_reg"/>
</dbReference>
<dbReference type="InterPro" id="IPR036271">
    <property type="entry name" value="Tet_transcr_reg_TetR-rel_C_sf"/>
</dbReference>
<evidence type="ECO:0000256" key="1">
    <source>
        <dbReference type="ARBA" id="ARBA00023015"/>
    </source>
</evidence>
<accession>A0AA37TVU2</accession>
<dbReference type="PROSITE" id="PS50977">
    <property type="entry name" value="HTH_TETR_2"/>
    <property type="match status" value="1"/>
</dbReference>
<dbReference type="Gene3D" id="1.10.10.60">
    <property type="entry name" value="Homeodomain-like"/>
    <property type="match status" value="1"/>
</dbReference>
<dbReference type="InterPro" id="IPR039536">
    <property type="entry name" value="TetR_C_Proteobacteria"/>
</dbReference>
<keyword evidence="2 4" id="KW-0238">DNA-binding</keyword>
<keyword evidence="3" id="KW-0804">Transcription</keyword>
<evidence type="ECO:0000256" key="4">
    <source>
        <dbReference type="PROSITE-ProRule" id="PRU00335"/>
    </source>
</evidence>
<dbReference type="RefSeq" id="WP_284324984.1">
    <property type="nucleotide sequence ID" value="NZ_BSPP01000007.1"/>
</dbReference>
<evidence type="ECO:0000256" key="3">
    <source>
        <dbReference type="ARBA" id="ARBA00023163"/>
    </source>
</evidence>
<dbReference type="GO" id="GO:0003700">
    <property type="term" value="F:DNA-binding transcription factor activity"/>
    <property type="evidence" value="ECO:0007669"/>
    <property type="project" value="TreeGrafter"/>
</dbReference>
<dbReference type="Proteomes" id="UP001157355">
    <property type="component" value="Unassembled WGS sequence"/>
</dbReference>
<dbReference type="AlphaFoldDB" id="A0AA37TVU2"/>
<dbReference type="PRINTS" id="PR00455">
    <property type="entry name" value="HTHTETR"/>
</dbReference>